<dbReference type="PANTHER" id="PTHR31314">
    <property type="entry name" value="MYB FAMILY TRANSCRIPTION FACTOR PHL7-LIKE"/>
    <property type="match status" value="1"/>
</dbReference>
<dbReference type="PANTHER" id="PTHR31314:SF128">
    <property type="entry name" value="OS11G0106100 PROTEIN"/>
    <property type="match status" value="1"/>
</dbReference>
<dbReference type="EMBL" id="QGNW01000223">
    <property type="protein sequence ID" value="RVW83798.1"/>
    <property type="molecule type" value="Genomic_DNA"/>
</dbReference>
<protein>
    <submittedName>
        <fullName evidence="7">Putative Myb family transcription factor</fullName>
    </submittedName>
</protein>
<dbReference type="InterPro" id="IPR017930">
    <property type="entry name" value="Myb_dom"/>
</dbReference>
<dbReference type="FunFam" id="1.10.10.60:FF:000002">
    <property type="entry name" value="Myb family transcription factor"/>
    <property type="match status" value="1"/>
</dbReference>
<evidence type="ECO:0000256" key="3">
    <source>
        <dbReference type="ARBA" id="ARBA00023163"/>
    </source>
</evidence>
<evidence type="ECO:0000313" key="7">
    <source>
        <dbReference type="EMBL" id="RVW83798.1"/>
    </source>
</evidence>
<comment type="subcellular location">
    <subcellularLocation>
        <location evidence="1">Nucleus</location>
    </subcellularLocation>
</comment>
<dbReference type="OrthoDB" id="551907at2759"/>
<evidence type="ECO:0000313" key="8">
    <source>
        <dbReference type="Proteomes" id="UP000288805"/>
    </source>
</evidence>
<dbReference type="Pfam" id="PF00249">
    <property type="entry name" value="Myb_DNA-binding"/>
    <property type="match status" value="1"/>
</dbReference>
<dbReference type="InterPro" id="IPR006447">
    <property type="entry name" value="Myb_dom_plants"/>
</dbReference>
<feature type="domain" description="HTH myb-type" evidence="6">
    <location>
        <begin position="112"/>
        <end position="172"/>
    </location>
</feature>
<dbReference type="GO" id="GO:0003700">
    <property type="term" value="F:DNA-binding transcription factor activity"/>
    <property type="evidence" value="ECO:0007669"/>
    <property type="project" value="InterPro"/>
</dbReference>
<keyword evidence="4" id="KW-0539">Nucleus</keyword>
<dbReference type="SUPFAM" id="SSF46689">
    <property type="entry name" value="Homeodomain-like"/>
    <property type="match status" value="1"/>
</dbReference>
<dbReference type="InterPro" id="IPR001005">
    <property type="entry name" value="SANT/Myb"/>
</dbReference>
<feature type="compositionally biased region" description="Acidic residues" evidence="5">
    <location>
        <begin position="59"/>
        <end position="84"/>
    </location>
</feature>
<dbReference type="GO" id="GO:0005634">
    <property type="term" value="C:nucleus"/>
    <property type="evidence" value="ECO:0007669"/>
    <property type="project" value="UniProtKB-SubCell"/>
</dbReference>
<sequence length="207" mass="23040">MLSSSPCLSAKCNCKKKSTILGSVLHEGARVAMTERLFIHEEKNDGSKQEETENTSFDLNEESNSPEDDAAAEAEVSMEDDEGEREGSSANNNNVSAGEKRRGKNSVRQYVRSKMPRLRWTPDLHLSFVHAVERLGGQARATPKLVLELMNVKGLSIAHVKSHLQMYRSKRLDESGQGKVVVSFGSFQWCWKPEMCGIGVKLEKGKE</sequence>
<evidence type="ECO:0000256" key="4">
    <source>
        <dbReference type="ARBA" id="ARBA00023242"/>
    </source>
</evidence>
<keyword evidence="3" id="KW-0804">Transcription</keyword>
<dbReference type="PROSITE" id="PS51294">
    <property type="entry name" value="HTH_MYB"/>
    <property type="match status" value="1"/>
</dbReference>
<feature type="compositionally biased region" description="Basic and acidic residues" evidence="5">
    <location>
        <begin position="41"/>
        <end position="51"/>
    </location>
</feature>
<dbReference type="Proteomes" id="UP000288805">
    <property type="component" value="Unassembled WGS sequence"/>
</dbReference>
<name>A0A438HHA1_VITVI</name>
<evidence type="ECO:0000256" key="5">
    <source>
        <dbReference type="SAM" id="MobiDB-lite"/>
    </source>
</evidence>
<evidence type="ECO:0000256" key="1">
    <source>
        <dbReference type="ARBA" id="ARBA00004123"/>
    </source>
</evidence>
<gene>
    <name evidence="7" type="primary">VvCHDp000611_3</name>
    <name evidence="7" type="ORF">CK203_041808</name>
</gene>
<dbReference type="InterPro" id="IPR009057">
    <property type="entry name" value="Homeodomain-like_sf"/>
</dbReference>
<evidence type="ECO:0000256" key="2">
    <source>
        <dbReference type="ARBA" id="ARBA00023015"/>
    </source>
</evidence>
<dbReference type="GO" id="GO:0003677">
    <property type="term" value="F:DNA binding"/>
    <property type="evidence" value="ECO:0007669"/>
    <property type="project" value="InterPro"/>
</dbReference>
<evidence type="ECO:0000259" key="6">
    <source>
        <dbReference type="PROSITE" id="PS51294"/>
    </source>
</evidence>
<dbReference type="InterPro" id="IPR046955">
    <property type="entry name" value="PHR1-like"/>
</dbReference>
<dbReference type="NCBIfam" id="TIGR01557">
    <property type="entry name" value="myb_SHAQKYF"/>
    <property type="match status" value="1"/>
</dbReference>
<feature type="region of interest" description="Disordered" evidence="5">
    <location>
        <begin position="41"/>
        <end position="108"/>
    </location>
</feature>
<keyword evidence="2" id="KW-0805">Transcription regulation</keyword>
<accession>A0A438HHA1</accession>
<reference evidence="7 8" key="1">
    <citation type="journal article" date="2018" name="PLoS Genet.">
        <title>Population sequencing reveals clonal diversity and ancestral inbreeding in the grapevine cultivar Chardonnay.</title>
        <authorList>
            <person name="Roach M.J."/>
            <person name="Johnson D.L."/>
            <person name="Bohlmann J."/>
            <person name="van Vuuren H.J."/>
            <person name="Jones S.J."/>
            <person name="Pretorius I.S."/>
            <person name="Schmidt S.A."/>
            <person name="Borneman A.R."/>
        </authorList>
    </citation>
    <scope>NUCLEOTIDE SEQUENCE [LARGE SCALE GENOMIC DNA]</scope>
    <source>
        <strain evidence="8">cv. Chardonnay</strain>
        <tissue evidence="7">Leaf</tissue>
    </source>
</reference>
<proteinExistence type="predicted"/>
<dbReference type="AlphaFoldDB" id="A0A438HHA1"/>
<comment type="caution">
    <text evidence="7">The sequence shown here is derived from an EMBL/GenBank/DDBJ whole genome shotgun (WGS) entry which is preliminary data.</text>
</comment>
<organism evidence="7 8">
    <name type="scientific">Vitis vinifera</name>
    <name type="common">Grape</name>
    <dbReference type="NCBI Taxonomy" id="29760"/>
    <lineage>
        <taxon>Eukaryota</taxon>
        <taxon>Viridiplantae</taxon>
        <taxon>Streptophyta</taxon>
        <taxon>Embryophyta</taxon>
        <taxon>Tracheophyta</taxon>
        <taxon>Spermatophyta</taxon>
        <taxon>Magnoliopsida</taxon>
        <taxon>eudicotyledons</taxon>
        <taxon>Gunneridae</taxon>
        <taxon>Pentapetalae</taxon>
        <taxon>rosids</taxon>
        <taxon>Vitales</taxon>
        <taxon>Vitaceae</taxon>
        <taxon>Viteae</taxon>
        <taxon>Vitis</taxon>
    </lineage>
</organism>
<dbReference type="Gene3D" id="1.10.10.60">
    <property type="entry name" value="Homeodomain-like"/>
    <property type="match status" value="1"/>
</dbReference>